<accession>A0AB33XHZ7</accession>
<protein>
    <submittedName>
        <fullName evidence="1">Uncharacterized protein</fullName>
    </submittedName>
</protein>
<reference evidence="1 2" key="1">
    <citation type="submission" date="2012-04" db="EMBL/GenBank/DDBJ databases">
        <title>Genome sequence of Helicobacter pylori Hp H-42.</title>
        <authorList>
            <person name="Blanchard T.G."/>
            <person name="Czinn S.J."/>
            <person name="McCracken C."/>
            <person name="Abolude K."/>
            <person name="Maroo A."/>
            <person name="Santana-Cruz I."/>
            <person name="Tallon L.J."/>
            <person name="Ficke F.W.F."/>
        </authorList>
    </citation>
    <scope>NUCLEOTIDE SEQUENCE [LARGE SCALE GENOMIC DNA]</scope>
    <source>
        <strain evidence="1 2">Hp H-42</strain>
    </source>
</reference>
<name>A0AB33XHZ7_HELPX</name>
<sequence>MISKYPPILIKEISFCHKTMKTKQPKSHFLKKLKSFSY</sequence>
<evidence type="ECO:0000313" key="1">
    <source>
        <dbReference type="EMBL" id="EJB63907.1"/>
    </source>
</evidence>
<dbReference type="EMBL" id="AKON01000004">
    <property type="protein sequence ID" value="EJB63907.1"/>
    <property type="molecule type" value="Genomic_DNA"/>
</dbReference>
<organism evidence="1 2">
    <name type="scientific">Helicobacter pylori Hp H-42</name>
    <dbReference type="NCBI Taxonomy" id="992047"/>
    <lineage>
        <taxon>Bacteria</taxon>
        <taxon>Pseudomonadati</taxon>
        <taxon>Campylobacterota</taxon>
        <taxon>Epsilonproteobacteria</taxon>
        <taxon>Campylobacterales</taxon>
        <taxon>Helicobacteraceae</taxon>
        <taxon>Helicobacter</taxon>
    </lineage>
</organism>
<dbReference type="Proteomes" id="UP000005514">
    <property type="component" value="Unassembled WGS sequence"/>
</dbReference>
<comment type="caution">
    <text evidence="1">The sequence shown here is derived from an EMBL/GenBank/DDBJ whole genome shotgun (WGS) entry which is preliminary data.</text>
</comment>
<gene>
    <name evidence="1" type="ORF">HPHPH42_0268</name>
</gene>
<proteinExistence type="predicted"/>
<evidence type="ECO:0000313" key="2">
    <source>
        <dbReference type="Proteomes" id="UP000005514"/>
    </source>
</evidence>
<dbReference type="AlphaFoldDB" id="A0AB33XHZ7"/>